<feature type="transmembrane region" description="Helical" evidence="4">
    <location>
        <begin position="162"/>
        <end position="181"/>
    </location>
</feature>
<organism evidence="5 6">
    <name type="scientific">Apatococcus fuscideae</name>
    <dbReference type="NCBI Taxonomy" id="2026836"/>
    <lineage>
        <taxon>Eukaryota</taxon>
        <taxon>Viridiplantae</taxon>
        <taxon>Chlorophyta</taxon>
        <taxon>core chlorophytes</taxon>
        <taxon>Trebouxiophyceae</taxon>
        <taxon>Chlorellales</taxon>
        <taxon>Chlorellaceae</taxon>
        <taxon>Apatococcus</taxon>
    </lineage>
</organism>
<gene>
    <name evidence="5" type="ORF">WJX84_009429</name>
</gene>
<sequence>MQANKNAVVSTPRCGICGAMVPLPSRTVPLRRPTRLTVRAAESEKVEMKNYPEVPSLPWSEDEESIEDVMKFTGPAPERVNGRLAMMAFFAGVVAERVGHKSIVEQAGQAVGPVILFMALISFASIIPKYSSGSSLKDLLETASRDGLPANLRFFNKTHEVWTGRVAMLGFLGLVGVELFLGRGLFV</sequence>
<keyword evidence="4" id="KW-0812">Transmembrane</keyword>
<evidence type="ECO:0000313" key="6">
    <source>
        <dbReference type="Proteomes" id="UP001485043"/>
    </source>
</evidence>
<name>A0AAW1T086_9CHLO</name>
<feature type="transmembrane region" description="Helical" evidence="4">
    <location>
        <begin position="110"/>
        <end position="127"/>
    </location>
</feature>
<reference evidence="5 6" key="1">
    <citation type="journal article" date="2024" name="Nat. Commun.">
        <title>Phylogenomics reveals the evolutionary origins of lichenization in chlorophyte algae.</title>
        <authorList>
            <person name="Puginier C."/>
            <person name="Libourel C."/>
            <person name="Otte J."/>
            <person name="Skaloud P."/>
            <person name="Haon M."/>
            <person name="Grisel S."/>
            <person name="Petersen M."/>
            <person name="Berrin J.G."/>
            <person name="Delaux P.M."/>
            <person name="Dal Grande F."/>
            <person name="Keller J."/>
        </authorList>
    </citation>
    <scope>NUCLEOTIDE SEQUENCE [LARGE SCALE GENOMIC DNA]</scope>
    <source>
        <strain evidence="5 6">SAG 2523</strain>
    </source>
</reference>
<proteinExistence type="predicted"/>
<comment type="subcellular location">
    <subcellularLocation>
        <location evidence="1">Plastid</location>
        <location evidence="1">Chloroplast</location>
    </subcellularLocation>
</comment>
<evidence type="ECO:0000313" key="5">
    <source>
        <dbReference type="EMBL" id="KAK9861974.1"/>
    </source>
</evidence>
<keyword evidence="3" id="KW-0934">Plastid</keyword>
<protein>
    <submittedName>
        <fullName evidence="5">Uncharacterized protein</fullName>
    </submittedName>
</protein>
<evidence type="ECO:0000256" key="4">
    <source>
        <dbReference type="SAM" id="Phobius"/>
    </source>
</evidence>
<evidence type="ECO:0000256" key="2">
    <source>
        <dbReference type="ARBA" id="ARBA00022528"/>
    </source>
</evidence>
<accession>A0AAW1T086</accession>
<dbReference type="EMBL" id="JALJOV010000674">
    <property type="protein sequence ID" value="KAK9861974.1"/>
    <property type="molecule type" value="Genomic_DNA"/>
</dbReference>
<dbReference type="Pfam" id="PF00504">
    <property type="entry name" value="Chloroa_b-bind"/>
    <property type="match status" value="1"/>
</dbReference>
<comment type="caution">
    <text evidence="5">The sequence shown here is derived from an EMBL/GenBank/DDBJ whole genome shotgun (WGS) entry which is preliminary data.</text>
</comment>
<keyword evidence="6" id="KW-1185">Reference proteome</keyword>
<keyword evidence="4" id="KW-0472">Membrane</keyword>
<dbReference type="GO" id="GO:0009507">
    <property type="term" value="C:chloroplast"/>
    <property type="evidence" value="ECO:0007669"/>
    <property type="project" value="UniProtKB-SubCell"/>
</dbReference>
<keyword evidence="4" id="KW-1133">Transmembrane helix</keyword>
<dbReference type="AlphaFoldDB" id="A0AAW1T086"/>
<evidence type="ECO:0000256" key="1">
    <source>
        <dbReference type="ARBA" id="ARBA00004229"/>
    </source>
</evidence>
<dbReference type="InterPro" id="IPR022796">
    <property type="entry name" value="Chloroa_b-bind"/>
</dbReference>
<evidence type="ECO:0000256" key="3">
    <source>
        <dbReference type="ARBA" id="ARBA00022640"/>
    </source>
</evidence>
<dbReference type="Gene3D" id="1.10.3460.10">
    <property type="entry name" value="Chlorophyll a/b binding protein domain"/>
    <property type="match status" value="1"/>
</dbReference>
<keyword evidence="2" id="KW-0150">Chloroplast</keyword>
<dbReference type="Proteomes" id="UP001485043">
    <property type="component" value="Unassembled WGS sequence"/>
</dbReference>
<dbReference type="SUPFAM" id="SSF103511">
    <property type="entry name" value="Chlorophyll a-b binding protein"/>
    <property type="match status" value="2"/>
</dbReference>